<feature type="region of interest" description="Disordered" evidence="1">
    <location>
        <begin position="21"/>
        <end position="40"/>
    </location>
</feature>
<sequence>MGCGMSKSHLLDEGFGSRNPFQFHHKTDTPSPKLLKGSSEPSIADHHPVLQKINTAPVNLGNDDNDAMWIGSPSFRVYVQSDRTTGDEQEKQTVIGTRGGGNYVCNGEVCVWRGSNAEEHEDKQDIRGGRFRKAFQGHRVAFWHGGLWHVGHPKATRKTVGA</sequence>
<keyword evidence="4" id="KW-1185">Reference proteome</keyword>
<reference evidence="2 4" key="1">
    <citation type="journal article" date="2017" name="Nature">
        <title>The sunflower genome provides insights into oil metabolism, flowering and Asterid evolution.</title>
        <authorList>
            <person name="Badouin H."/>
            <person name="Gouzy J."/>
            <person name="Grassa C.J."/>
            <person name="Murat F."/>
            <person name="Staton S.E."/>
            <person name="Cottret L."/>
            <person name="Lelandais-Briere C."/>
            <person name="Owens G.L."/>
            <person name="Carrere S."/>
            <person name="Mayjonade B."/>
            <person name="Legrand L."/>
            <person name="Gill N."/>
            <person name="Kane N.C."/>
            <person name="Bowers J.E."/>
            <person name="Hubner S."/>
            <person name="Bellec A."/>
            <person name="Berard A."/>
            <person name="Berges H."/>
            <person name="Blanchet N."/>
            <person name="Boniface M.C."/>
            <person name="Brunel D."/>
            <person name="Catrice O."/>
            <person name="Chaidir N."/>
            <person name="Claudel C."/>
            <person name="Donnadieu C."/>
            <person name="Faraut T."/>
            <person name="Fievet G."/>
            <person name="Helmstetter N."/>
            <person name="King M."/>
            <person name="Knapp S.J."/>
            <person name="Lai Z."/>
            <person name="Le Paslier M.C."/>
            <person name="Lippi Y."/>
            <person name="Lorenzon L."/>
            <person name="Mandel J.R."/>
            <person name="Marage G."/>
            <person name="Marchand G."/>
            <person name="Marquand E."/>
            <person name="Bret-Mestries E."/>
            <person name="Morien E."/>
            <person name="Nambeesan S."/>
            <person name="Nguyen T."/>
            <person name="Pegot-Espagnet P."/>
            <person name="Pouilly N."/>
            <person name="Raftis F."/>
            <person name="Sallet E."/>
            <person name="Schiex T."/>
            <person name="Thomas J."/>
            <person name="Vandecasteele C."/>
            <person name="Vares D."/>
            <person name="Vear F."/>
            <person name="Vautrin S."/>
            <person name="Crespi M."/>
            <person name="Mangin B."/>
            <person name="Burke J.M."/>
            <person name="Salse J."/>
            <person name="Munos S."/>
            <person name="Vincourt P."/>
            <person name="Rieseberg L.H."/>
            <person name="Langlade N.B."/>
        </authorList>
    </citation>
    <scope>NUCLEOTIDE SEQUENCE [LARGE SCALE GENOMIC DNA]</scope>
    <source>
        <strain evidence="4">cv. SF193</strain>
        <tissue evidence="2">Leaves</tissue>
    </source>
</reference>
<evidence type="ECO:0000256" key="1">
    <source>
        <dbReference type="SAM" id="MobiDB-lite"/>
    </source>
</evidence>
<dbReference type="OMA" id="NDAMWIG"/>
<gene>
    <name evidence="3" type="ORF">HannXRQ_Chr07g0198061</name>
    <name evidence="2" type="ORF">HanXRQr2_Chr07g0306511</name>
</gene>
<evidence type="ECO:0000313" key="3">
    <source>
        <dbReference type="EMBL" id="OTG20888.1"/>
    </source>
</evidence>
<dbReference type="InParanoid" id="A0A251UC14"/>
<organism evidence="3 4">
    <name type="scientific">Helianthus annuus</name>
    <name type="common">Common sunflower</name>
    <dbReference type="NCBI Taxonomy" id="4232"/>
    <lineage>
        <taxon>Eukaryota</taxon>
        <taxon>Viridiplantae</taxon>
        <taxon>Streptophyta</taxon>
        <taxon>Embryophyta</taxon>
        <taxon>Tracheophyta</taxon>
        <taxon>Spermatophyta</taxon>
        <taxon>Magnoliopsida</taxon>
        <taxon>eudicotyledons</taxon>
        <taxon>Gunneridae</taxon>
        <taxon>Pentapetalae</taxon>
        <taxon>asterids</taxon>
        <taxon>campanulids</taxon>
        <taxon>Asterales</taxon>
        <taxon>Asteraceae</taxon>
        <taxon>Asteroideae</taxon>
        <taxon>Heliantheae alliance</taxon>
        <taxon>Heliantheae</taxon>
        <taxon>Helianthus</taxon>
    </lineage>
</organism>
<reference evidence="2" key="3">
    <citation type="submission" date="2020-06" db="EMBL/GenBank/DDBJ databases">
        <title>Helianthus annuus Genome sequencing and assembly Release 2.</title>
        <authorList>
            <person name="Gouzy J."/>
            <person name="Langlade N."/>
            <person name="Munos S."/>
        </authorList>
    </citation>
    <scope>NUCLEOTIDE SEQUENCE</scope>
    <source>
        <tissue evidence="2">Leaves</tissue>
    </source>
</reference>
<dbReference type="EMBL" id="MNCJ02000322">
    <property type="protein sequence ID" value="KAF5799617.1"/>
    <property type="molecule type" value="Genomic_DNA"/>
</dbReference>
<name>A0A251UC14_HELAN</name>
<dbReference type="EMBL" id="CM007896">
    <property type="protein sequence ID" value="OTG20888.1"/>
    <property type="molecule type" value="Genomic_DNA"/>
</dbReference>
<dbReference type="OrthoDB" id="1462045at2759"/>
<dbReference type="Gramene" id="mRNA:HanXRQr2_Chr07g0306511">
    <property type="protein sequence ID" value="mRNA:HanXRQr2_Chr07g0306511"/>
    <property type="gene ID" value="HanXRQr2_Chr07g0306511"/>
</dbReference>
<reference evidence="3" key="2">
    <citation type="submission" date="2017-02" db="EMBL/GenBank/DDBJ databases">
        <title>Sunflower complete genome.</title>
        <authorList>
            <person name="Langlade N."/>
            <person name="Munos S."/>
        </authorList>
    </citation>
    <scope>NUCLEOTIDE SEQUENCE [LARGE SCALE GENOMIC DNA]</scope>
    <source>
        <tissue evidence="3">Leaves</tissue>
    </source>
</reference>
<evidence type="ECO:0000313" key="2">
    <source>
        <dbReference type="EMBL" id="KAF5799617.1"/>
    </source>
</evidence>
<proteinExistence type="predicted"/>
<accession>A0A251UC14</accession>
<dbReference type="Proteomes" id="UP000215914">
    <property type="component" value="Chromosome 7"/>
</dbReference>
<dbReference type="AlphaFoldDB" id="A0A251UC14"/>
<protein>
    <submittedName>
        <fullName evidence="3">Uncharacterized protein</fullName>
    </submittedName>
</protein>
<evidence type="ECO:0000313" key="4">
    <source>
        <dbReference type="Proteomes" id="UP000215914"/>
    </source>
</evidence>